<dbReference type="SUPFAM" id="SSF48576">
    <property type="entry name" value="Terpenoid synthases"/>
    <property type="match status" value="1"/>
</dbReference>
<organism evidence="1 2">
    <name type="scientific">Aspergillus tamarii</name>
    <dbReference type="NCBI Taxonomy" id="41984"/>
    <lineage>
        <taxon>Eukaryota</taxon>
        <taxon>Fungi</taxon>
        <taxon>Dikarya</taxon>
        <taxon>Ascomycota</taxon>
        <taxon>Pezizomycotina</taxon>
        <taxon>Eurotiomycetes</taxon>
        <taxon>Eurotiomycetidae</taxon>
        <taxon>Eurotiales</taxon>
        <taxon>Aspergillaceae</taxon>
        <taxon>Aspergillus</taxon>
        <taxon>Aspergillus subgen. Circumdati</taxon>
    </lineage>
</organism>
<dbReference type="AlphaFoldDB" id="A0A5N6V0G0"/>
<proteinExistence type="predicted"/>
<dbReference type="InterPro" id="IPR008949">
    <property type="entry name" value="Isoprenoid_synthase_dom_sf"/>
</dbReference>
<dbReference type="OrthoDB" id="3004402at2759"/>
<dbReference type="Gene3D" id="1.10.600.10">
    <property type="entry name" value="Farnesyl Diphosphate Synthase"/>
    <property type="match status" value="1"/>
</dbReference>
<evidence type="ECO:0000313" key="1">
    <source>
        <dbReference type="EMBL" id="KAE8164422.1"/>
    </source>
</evidence>
<gene>
    <name evidence="1" type="ORF">BDV40DRAFT_298451</name>
</gene>
<protein>
    <submittedName>
        <fullName evidence="1">Isoprenoid synthase domain-containing protein</fullName>
    </submittedName>
</protein>
<dbReference type="Proteomes" id="UP000326950">
    <property type="component" value="Unassembled WGS sequence"/>
</dbReference>
<reference evidence="1 2" key="1">
    <citation type="submission" date="2019-04" db="EMBL/GenBank/DDBJ databases">
        <title>Friends and foes A comparative genomics study of 23 Aspergillus species from section Flavi.</title>
        <authorList>
            <consortium name="DOE Joint Genome Institute"/>
            <person name="Kjaerbolling I."/>
            <person name="Vesth T."/>
            <person name="Frisvad J.C."/>
            <person name="Nybo J.L."/>
            <person name="Theobald S."/>
            <person name="Kildgaard S."/>
            <person name="Isbrandt T."/>
            <person name="Kuo A."/>
            <person name="Sato A."/>
            <person name="Lyhne E.K."/>
            <person name="Kogle M.E."/>
            <person name="Wiebenga A."/>
            <person name="Kun R.S."/>
            <person name="Lubbers R.J."/>
            <person name="Makela M.R."/>
            <person name="Barry K."/>
            <person name="Chovatia M."/>
            <person name="Clum A."/>
            <person name="Daum C."/>
            <person name="Haridas S."/>
            <person name="He G."/>
            <person name="LaButti K."/>
            <person name="Lipzen A."/>
            <person name="Mondo S."/>
            <person name="Riley R."/>
            <person name="Salamov A."/>
            <person name="Simmons B.A."/>
            <person name="Magnuson J.K."/>
            <person name="Henrissat B."/>
            <person name="Mortensen U.H."/>
            <person name="Larsen T.O."/>
            <person name="Devries R.P."/>
            <person name="Grigoriev I.V."/>
            <person name="Machida M."/>
            <person name="Baker S.E."/>
            <person name="Andersen M.R."/>
        </authorList>
    </citation>
    <scope>NUCLEOTIDE SEQUENCE [LARGE SCALE GENOMIC DNA]</scope>
    <source>
        <strain evidence="1 2">CBS 117626</strain>
    </source>
</reference>
<dbReference type="EMBL" id="ML738608">
    <property type="protein sequence ID" value="KAE8164422.1"/>
    <property type="molecule type" value="Genomic_DNA"/>
</dbReference>
<sequence length="405" mass="45491">MPKSTETSMAAYTATFPFDRGPRHPIRPVHHSYDPVHTTSDPPKHDLFGFLATAAKDDPALHRSSFCLNPEDLGVSWQTFFPACRQSRQWREAEDAAQELTDRLFHAGDSCMSGFCKHWRDLAELLQLVETAVACTVYMYPRADVVRIRLLAQLHVVMWIHDDVPSIAECHQEELGEDRRSPTPARKSCHHRSSPICRLISTVLQDILHADPIIGFEVAAAALKWHRMSRAHRSKDQGNLRLTTLSDHLEAIIDDATTQVNLSMIRFAGSIHLTSQQGQDPILKDIVGLWAKHLAIVKDLFSYEKDCLGRKVNDSTVVNAIQVLQSELNVSLGTAKEVARNIQLDTEREMHGLYKEILDRRGTDSPEARYVRALVESLAGNVFHSSTAERNAMPLLGNSAKENEP</sequence>
<evidence type="ECO:0000313" key="2">
    <source>
        <dbReference type="Proteomes" id="UP000326950"/>
    </source>
</evidence>
<accession>A0A5N6V0G0</accession>
<dbReference type="Pfam" id="PF19086">
    <property type="entry name" value="Terpene_syn_C_2"/>
    <property type="match status" value="1"/>
</dbReference>
<keyword evidence="2" id="KW-1185">Reference proteome</keyword>
<name>A0A5N6V0G0_ASPTM</name>